<gene>
    <name evidence="8" type="ORF">H2O64_11570</name>
</gene>
<evidence type="ECO:0000256" key="2">
    <source>
        <dbReference type="ARBA" id="ARBA00022525"/>
    </source>
</evidence>
<dbReference type="PANTHER" id="PTHR23303">
    <property type="entry name" value="CARBOXYPEPTIDASE REGULATORY REGION-CONTAINING"/>
    <property type="match status" value="1"/>
</dbReference>
<dbReference type="EMBL" id="JACGWS010000006">
    <property type="protein sequence ID" value="MBC8755317.1"/>
    <property type="molecule type" value="Genomic_DNA"/>
</dbReference>
<dbReference type="NCBIfam" id="TIGR04183">
    <property type="entry name" value="Por_Secre_tail"/>
    <property type="match status" value="1"/>
</dbReference>
<accession>A0ABR7Q9X1</accession>
<dbReference type="InterPro" id="IPR026444">
    <property type="entry name" value="Secre_tail"/>
</dbReference>
<dbReference type="InterPro" id="IPR013783">
    <property type="entry name" value="Ig-like_fold"/>
</dbReference>
<feature type="signal peptide" evidence="5">
    <location>
        <begin position="1"/>
        <end position="21"/>
    </location>
</feature>
<comment type="caution">
    <text evidence="8">The sequence shown here is derived from an EMBL/GenBank/DDBJ whole genome shotgun (WGS) entry which is preliminary data.</text>
</comment>
<feature type="compositionally biased region" description="Low complexity" evidence="4">
    <location>
        <begin position="186"/>
        <end position="195"/>
    </location>
</feature>
<evidence type="ECO:0000256" key="4">
    <source>
        <dbReference type="SAM" id="MobiDB-lite"/>
    </source>
</evidence>
<feature type="region of interest" description="Disordered" evidence="4">
    <location>
        <begin position="160"/>
        <end position="211"/>
    </location>
</feature>
<evidence type="ECO:0000256" key="1">
    <source>
        <dbReference type="ARBA" id="ARBA00004613"/>
    </source>
</evidence>
<evidence type="ECO:0000256" key="3">
    <source>
        <dbReference type="ARBA" id="ARBA00022729"/>
    </source>
</evidence>
<evidence type="ECO:0000313" key="9">
    <source>
        <dbReference type="Proteomes" id="UP000619238"/>
    </source>
</evidence>
<dbReference type="SUPFAM" id="SSF117074">
    <property type="entry name" value="Hypothetical protein PA1324"/>
    <property type="match status" value="10"/>
</dbReference>
<evidence type="ECO:0000259" key="7">
    <source>
        <dbReference type="Pfam" id="PF18962"/>
    </source>
</evidence>
<dbReference type="Pfam" id="PF17210">
    <property type="entry name" value="SdrD_B"/>
    <property type="match status" value="3"/>
</dbReference>
<keyword evidence="3 5" id="KW-0732">Signal</keyword>
<dbReference type="PANTHER" id="PTHR23303:SF14">
    <property type="entry name" value="BOS COMPLEX SUBUNIT NOMO1-RELATED"/>
    <property type="match status" value="1"/>
</dbReference>
<dbReference type="RefSeq" id="WP_187562363.1">
    <property type="nucleotide sequence ID" value="NZ_JACGWS010000006.1"/>
</dbReference>
<feature type="compositionally biased region" description="Polar residues" evidence="4">
    <location>
        <begin position="173"/>
        <end position="185"/>
    </location>
</feature>
<keyword evidence="9" id="KW-1185">Reference proteome</keyword>
<evidence type="ECO:0000313" key="8">
    <source>
        <dbReference type="EMBL" id="MBC8755317.1"/>
    </source>
</evidence>
<protein>
    <submittedName>
        <fullName evidence="8">T9SS type A sorting domain-containing protein</fullName>
    </submittedName>
</protein>
<feature type="chain" id="PRO_5047287993" evidence="5">
    <location>
        <begin position="22"/>
        <end position="1818"/>
    </location>
</feature>
<feature type="domain" description="Secretion system C-terminal sorting" evidence="7">
    <location>
        <begin position="1744"/>
        <end position="1816"/>
    </location>
</feature>
<proteinExistence type="predicted"/>
<organism evidence="8 9">
    <name type="scientific">Kordia aestuariivivens</name>
    <dbReference type="NCBI Taxonomy" id="2759037"/>
    <lineage>
        <taxon>Bacteria</taxon>
        <taxon>Pseudomonadati</taxon>
        <taxon>Bacteroidota</taxon>
        <taxon>Flavobacteriia</taxon>
        <taxon>Flavobacteriales</taxon>
        <taxon>Flavobacteriaceae</taxon>
        <taxon>Kordia</taxon>
    </lineage>
</organism>
<dbReference type="Pfam" id="PF18962">
    <property type="entry name" value="Por_Secre_tail"/>
    <property type="match status" value="1"/>
</dbReference>
<evidence type="ECO:0000256" key="5">
    <source>
        <dbReference type="SAM" id="SignalP"/>
    </source>
</evidence>
<reference evidence="8 9" key="1">
    <citation type="submission" date="2020-07" db="EMBL/GenBank/DDBJ databases">
        <title>Description of Kordia aestuariivivens sp. nov., isolated from a tidal flat.</title>
        <authorList>
            <person name="Park S."/>
            <person name="Yoon J.-H."/>
        </authorList>
    </citation>
    <scope>NUCLEOTIDE SEQUENCE [LARGE SCALE GENOMIC DNA]</scope>
    <source>
        <strain evidence="8 9">YSTF-M3</strain>
    </source>
</reference>
<keyword evidence="2" id="KW-0964">Secreted</keyword>
<dbReference type="InterPro" id="IPR051417">
    <property type="entry name" value="SDr/BOS_complex"/>
</dbReference>
<sequence length="1818" mass="194075">MKTKITLLVLTALLGLTNVFANSMPGSENSVENEIMTTGDNSIIISAGKRIYTLDMNTYQATLLATSPYVTEINSIASDNQSGWIFYFSNHISTYNWTIYGYNVYTNTHKNFGSVRHFFTSTGHAYSSRGLGSGGATFYNGKLIIAMEYPAYCNTYGRSATGNQNPKDELPNNVRSTGTVSNTMFTNERTATNTATEDDTVDDSARGNGETPADFEIIDADAANALNDLVSDYIPEGDLPADETADGGLAQRGTSNAESYYTYSSYNNYIYLLEISFSGLSDASGSTAAVSDGTPVYDNWGYSSFLYRGELGDIVVDDNGQLYAATSYQVQAFNFGSKRYDWANNEDVYAQMAKDKHSELQLLKNKRQCSTTYYNGCPHTYCTTKSFVQGYTAPSHLRTYNNIQLGGLNEITGLQANDVGKITDASDYIRLTPPVSYKIKGFVFDDNNENGNYDSGQGETKLAGVQVKLYADNNEDGVLDAGDTVIESQNTNTSGDYTFNDVQVQKTVVEVTVPNDDNDFTYTLTTPATVSVTGATSDITGIKFGINKQPVVVNVAYDVFGTVYDDNNENATLETGEPGLNNVALTLYADTNADGILDAGDTVITTTTSGTDGSYSFLHVCIQNTIVAVTVPSDTGNFTYTLTTPGTQAIDSINTNVTGVDFGINEEPVIDYSISGTVYDDDNENAVFDTLEGTLEAVTVTLYSDNNSDGALDAGDTVITSVNTGITGAYNFANVAVANTVVSVTVPTNTANFTYTLTTAASLDSSSGTTDVTGLDFGINKVQVIDYSISGNVYDDNDESGAQDAGEDDLDAITVTLYADNNVNGTVDAGDTVITSAVTGVDGTYSFLNVTVENTLVTVTVPSNTGDFTYTLTTPGEQNTSSTTINVTNVNFGINEIEVIDYSISGNTFLDADDDGNYDTNTGSADGPFVNVVVRLYEDVNVDGNLDASDVLIGTNPSSASGTYQFDNVSVKNTLVKFTLPSNNPNFNYRATTADVVSLLNRTSNVTDVNFGIFAEQIIDYNISGTVFDDDNENAVIDAGEAGLNNITVTLYADNNADGNLDVADTTLTSTITGVDGTYSFANITSPDVLAVVTVPGNTATFTYVLTTSNTQAASSAITDVTGLDFGVNEIEVINYDISGTVFDDNNGNGVRDMGEGFIGATVVTLYADTNNDGILDAGDTVISTTTTNTMTGNYNFTGVTVRNTLVVVSVPGNTASFTYVPTTSTERAVSSTITNVPNVNFGIDRVQVINYDISGTVFDDDNANGTIDAAETGRLNNVILTLYADNDGNGRVGAGDTIITTATTATDGTFNFSNVTVQNTLVVVTVPTNTVDFTYTLTTSERRVTSSTVNDVLNVNFGINQQSTLYAISGNVFNDINGDGNRTGDGGLTGVTVRLFDDLNQNGVVDRSEPQIATTVTDRNGNYQFTGLSTVFVVVQVIVPANTAQFLYTSTTPVSVPLSSGITTSVDFGITRTLVILYNVRGTVWDDDNANGIIDGVEPRLEGIGITLYNDVNANGALDAADTVLNVISTLADGTYEFTGVNIRNVIVEAALPSNGTFTTPGNRAISSINTDANNIDFGIDIVPELFEITGVVFDDDNENGLFDAGEGSIDGLTVEIYADTDGDGLFDPNFDALIAFTQTNNGGFLVNDPNYIVVDINPGLVHVVVVIPAPTTFISYTPTYDPDSGTVNPDGVFTTLMTTSLSQINYGINFVDLNSTSRVANTDDVLFTNGSVTEDVSERLRLYPNPTVRQIAINAEEFTGDVTVEVYNDRGYKVMTTTTSSFGNEYRVDVQRLAPGMYYAKFSSNNKVASKKFIKR</sequence>
<name>A0ABR7Q9X1_9FLAO</name>
<comment type="subcellular location">
    <subcellularLocation>
        <location evidence="1">Secreted</location>
    </subcellularLocation>
</comment>
<feature type="domain" description="SD-repeat containing protein B" evidence="6">
    <location>
        <begin position="1370"/>
        <end position="1444"/>
    </location>
</feature>
<dbReference type="InterPro" id="IPR033764">
    <property type="entry name" value="Sdr_B"/>
</dbReference>
<feature type="domain" description="SD-repeat containing protein B" evidence="6">
    <location>
        <begin position="1484"/>
        <end position="1577"/>
    </location>
</feature>
<dbReference type="Proteomes" id="UP000619238">
    <property type="component" value="Unassembled WGS sequence"/>
</dbReference>
<evidence type="ECO:0000259" key="6">
    <source>
        <dbReference type="Pfam" id="PF17210"/>
    </source>
</evidence>
<feature type="domain" description="SD-repeat containing protein B" evidence="6">
    <location>
        <begin position="1023"/>
        <end position="1117"/>
    </location>
</feature>
<dbReference type="Gene3D" id="2.60.40.10">
    <property type="entry name" value="Immunoglobulins"/>
    <property type="match status" value="11"/>
</dbReference>